<dbReference type="EMBL" id="JASBWR010000101">
    <property type="protein sequence ID" value="KAJ9095444.1"/>
    <property type="molecule type" value="Genomic_DNA"/>
</dbReference>
<reference evidence="1" key="1">
    <citation type="submission" date="2023-04" db="EMBL/GenBank/DDBJ databases">
        <title>Draft Genome sequencing of Naganishia species isolated from polar environments using Oxford Nanopore Technology.</title>
        <authorList>
            <person name="Leo P."/>
            <person name="Venkateswaran K."/>
        </authorList>
    </citation>
    <scope>NUCLEOTIDE SEQUENCE</scope>
    <source>
        <strain evidence="1">MNA-CCFEE 5261</strain>
    </source>
</reference>
<keyword evidence="2" id="KW-1185">Reference proteome</keyword>
<proteinExistence type="predicted"/>
<protein>
    <submittedName>
        <fullName evidence="1">Uncharacterized protein</fullName>
    </submittedName>
</protein>
<evidence type="ECO:0000313" key="1">
    <source>
        <dbReference type="EMBL" id="KAJ9095444.1"/>
    </source>
</evidence>
<sequence length="252" mass="28297">MTTTHYNYNRRHSSVTPYSIPAKHQTNKQRRDSHGPLSPSSRPQFSTGHHHNNHDIDPPILSREFVVRRISEGETGRLKEQLKCEACGKGYKHISSLAKHLWEHTPEWNVTKKLLISKHQLVQLLEAASILVGMNENSETPRRHSTFGREEPSSAFLKSRQGSVSQHPPSGPRGQGTTVDQTALQGGFLDVTGFKKPRPRSQSTVLHSEALKSPTDNIPHHYQPDEADEHAVKSGLEKTSLPEVALDEERNL</sequence>
<name>A0ACC2V8Z3_9TREE</name>
<evidence type="ECO:0000313" key="2">
    <source>
        <dbReference type="Proteomes" id="UP001241377"/>
    </source>
</evidence>
<dbReference type="Proteomes" id="UP001241377">
    <property type="component" value="Unassembled WGS sequence"/>
</dbReference>
<accession>A0ACC2V8Z3</accession>
<organism evidence="1 2">
    <name type="scientific">Naganishia cerealis</name>
    <dbReference type="NCBI Taxonomy" id="610337"/>
    <lineage>
        <taxon>Eukaryota</taxon>
        <taxon>Fungi</taxon>
        <taxon>Dikarya</taxon>
        <taxon>Basidiomycota</taxon>
        <taxon>Agaricomycotina</taxon>
        <taxon>Tremellomycetes</taxon>
        <taxon>Filobasidiales</taxon>
        <taxon>Filobasidiaceae</taxon>
        <taxon>Naganishia</taxon>
    </lineage>
</organism>
<comment type="caution">
    <text evidence="1">The sequence shown here is derived from an EMBL/GenBank/DDBJ whole genome shotgun (WGS) entry which is preliminary data.</text>
</comment>
<gene>
    <name evidence="1" type="ORF">QFC19_007554</name>
</gene>